<keyword evidence="2" id="KW-1185">Reference proteome</keyword>
<evidence type="ECO:0000313" key="2">
    <source>
        <dbReference type="Proteomes" id="UP000554482"/>
    </source>
</evidence>
<gene>
    <name evidence="1" type="ORF">FRX31_016782</name>
</gene>
<feature type="non-terminal residue" evidence="1">
    <location>
        <position position="74"/>
    </location>
</feature>
<feature type="non-terminal residue" evidence="1">
    <location>
        <position position="1"/>
    </location>
</feature>
<dbReference type="AlphaFoldDB" id="A0A7J6W8N8"/>
<organism evidence="1 2">
    <name type="scientific">Thalictrum thalictroides</name>
    <name type="common">Rue-anemone</name>
    <name type="synonym">Anemone thalictroides</name>
    <dbReference type="NCBI Taxonomy" id="46969"/>
    <lineage>
        <taxon>Eukaryota</taxon>
        <taxon>Viridiplantae</taxon>
        <taxon>Streptophyta</taxon>
        <taxon>Embryophyta</taxon>
        <taxon>Tracheophyta</taxon>
        <taxon>Spermatophyta</taxon>
        <taxon>Magnoliopsida</taxon>
        <taxon>Ranunculales</taxon>
        <taxon>Ranunculaceae</taxon>
        <taxon>Thalictroideae</taxon>
        <taxon>Thalictrum</taxon>
    </lineage>
</organism>
<proteinExistence type="predicted"/>
<name>A0A7J6W8N8_THATH</name>
<comment type="caution">
    <text evidence="1">The sequence shown here is derived from an EMBL/GenBank/DDBJ whole genome shotgun (WGS) entry which is preliminary data.</text>
</comment>
<dbReference type="Proteomes" id="UP000554482">
    <property type="component" value="Unassembled WGS sequence"/>
</dbReference>
<sequence>SIKFSKIKTKVWFGFVKSFKERNFLESPCEVLNGLLRRNDQKEAISTPMALFLLDQIIHLFGLFPCFCCNNYSQ</sequence>
<reference evidence="1 2" key="1">
    <citation type="submission" date="2020-06" db="EMBL/GenBank/DDBJ databases">
        <title>Transcriptomic and genomic resources for Thalictrum thalictroides and T. hernandezii: Facilitating candidate gene discovery in an emerging model plant lineage.</title>
        <authorList>
            <person name="Arias T."/>
            <person name="Riano-Pachon D.M."/>
            <person name="Di Stilio V.S."/>
        </authorList>
    </citation>
    <scope>NUCLEOTIDE SEQUENCE [LARGE SCALE GENOMIC DNA]</scope>
    <source>
        <strain evidence="2">cv. WT478/WT964</strain>
        <tissue evidence="1">Leaves</tissue>
    </source>
</reference>
<accession>A0A7J6W8N8</accession>
<evidence type="ECO:0000313" key="1">
    <source>
        <dbReference type="EMBL" id="KAF5193631.1"/>
    </source>
</evidence>
<protein>
    <submittedName>
        <fullName evidence="1">Uncharacterized protein</fullName>
    </submittedName>
</protein>
<dbReference type="EMBL" id="JABWDY010019814">
    <property type="protein sequence ID" value="KAF5193631.1"/>
    <property type="molecule type" value="Genomic_DNA"/>
</dbReference>